<dbReference type="Pfam" id="PF12662">
    <property type="entry name" value="cEGF"/>
    <property type="match status" value="1"/>
</dbReference>
<organism evidence="7 8">
    <name type="scientific">Cirrhinus mrigala</name>
    <name type="common">Mrigala</name>
    <dbReference type="NCBI Taxonomy" id="683832"/>
    <lineage>
        <taxon>Eukaryota</taxon>
        <taxon>Metazoa</taxon>
        <taxon>Chordata</taxon>
        <taxon>Craniata</taxon>
        <taxon>Vertebrata</taxon>
        <taxon>Euteleostomi</taxon>
        <taxon>Actinopterygii</taxon>
        <taxon>Neopterygii</taxon>
        <taxon>Teleostei</taxon>
        <taxon>Ostariophysi</taxon>
        <taxon>Cypriniformes</taxon>
        <taxon>Cyprinidae</taxon>
        <taxon>Labeoninae</taxon>
        <taxon>Labeonini</taxon>
        <taxon>Cirrhinus</taxon>
    </lineage>
</organism>
<dbReference type="SMART" id="SM00181">
    <property type="entry name" value="EGF"/>
    <property type="match status" value="2"/>
</dbReference>
<evidence type="ECO:0000256" key="2">
    <source>
        <dbReference type="ARBA" id="ARBA00022729"/>
    </source>
</evidence>
<keyword evidence="3" id="KW-0677">Repeat</keyword>
<dbReference type="InterPro" id="IPR000742">
    <property type="entry name" value="EGF"/>
</dbReference>
<dbReference type="InterPro" id="IPR000152">
    <property type="entry name" value="EGF-type_Asp/Asn_hydroxyl_site"/>
</dbReference>
<dbReference type="AlphaFoldDB" id="A0ABD0QFE4"/>
<name>A0ABD0QFE4_CIRMR</name>
<dbReference type="InterPro" id="IPR018097">
    <property type="entry name" value="EGF_Ca-bd_CS"/>
</dbReference>
<reference evidence="7 8" key="1">
    <citation type="submission" date="2024-05" db="EMBL/GenBank/DDBJ databases">
        <title>Genome sequencing and assembly of Indian major carp, Cirrhinus mrigala (Hamilton, 1822).</title>
        <authorList>
            <person name="Mohindra V."/>
            <person name="Chowdhury L.M."/>
            <person name="Lal K."/>
            <person name="Jena J.K."/>
        </authorList>
    </citation>
    <scope>NUCLEOTIDE SEQUENCE [LARGE SCALE GENOMIC DNA]</scope>
    <source>
        <strain evidence="7">CM1030</strain>
        <tissue evidence="7">Blood</tissue>
    </source>
</reference>
<comment type="caution">
    <text evidence="5">Lacks conserved residue(s) required for the propagation of feature annotation.</text>
</comment>
<dbReference type="EMBL" id="JAMKFB020000009">
    <property type="protein sequence ID" value="KAL0184916.1"/>
    <property type="molecule type" value="Genomic_DNA"/>
</dbReference>
<sequence length="82" mass="8842">QESCSDNNAGCTHGCIQGPFGAQCTCPMGFQLSNDSKTCEDIDECHPLGVCSQHCFNERGSFRCHCQNGYTLEADGRTCKAS</sequence>
<evidence type="ECO:0000313" key="7">
    <source>
        <dbReference type="EMBL" id="KAL0184916.1"/>
    </source>
</evidence>
<feature type="disulfide bond" evidence="5">
    <location>
        <begin position="45"/>
        <end position="55"/>
    </location>
</feature>
<dbReference type="FunFam" id="2.10.25.10:FF:000037">
    <property type="entry name" value="Signal peptide, CUB domain and EGF-like domain-containing 2"/>
    <property type="match status" value="1"/>
</dbReference>
<gene>
    <name evidence="7" type="ORF">M9458_020612</name>
</gene>
<proteinExistence type="predicted"/>
<dbReference type="PROSITE" id="PS50026">
    <property type="entry name" value="EGF_3"/>
    <property type="match status" value="1"/>
</dbReference>
<evidence type="ECO:0000256" key="3">
    <source>
        <dbReference type="ARBA" id="ARBA00022737"/>
    </source>
</evidence>
<keyword evidence="4 5" id="KW-1015">Disulfide bond</keyword>
<dbReference type="Pfam" id="PF14670">
    <property type="entry name" value="FXa_inhibition"/>
    <property type="match status" value="1"/>
</dbReference>
<dbReference type="PROSITE" id="PS00010">
    <property type="entry name" value="ASX_HYDROXYL"/>
    <property type="match status" value="1"/>
</dbReference>
<dbReference type="InterPro" id="IPR009030">
    <property type="entry name" value="Growth_fac_rcpt_cys_sf"/>
</dbReference>
<dbReference type="PANTHER" id="PTHR22722:SF11">
    <property type="entry name" value="LOW-DENSITY LIPOPROTEIN RECEPTOR-RELATED PROTEIN 2"/>
    <property type="match status" value="1"/>
</dbReference>
<evidence type="ECO:0000256" key="4">
    <source>
        <dbReference type="ARBA" id="ARBA00023157"/>
    </source>
</evidence>
<dbReference type="Proteomes" id="UP001529510">
    <property type="component" value="Unassembled WGS sequence"/>
</dbReference>
<evidence type="ECO:0000313" key="8">
    <source>
        <dbReference type="Proteomes" id="UP001529510"/>
    </source>
</evidence>
<feature type="non-terminal residue" evidence="7">
    <location>
        <position position="1"/>
    </location>
</feature>
<dbReference type="Gene3D" id="2.10.25.10">
    <property type="entry name" value="Laminin"/>
    <property type="match status" value="2"/>
</dbReference>
<evidence type="ECO:0000256" key="5">
    <source>
        <dbReference type="PROSITE-ProRule" id="PRU00076"/>
    </source>
</evidence>
<keyword evidence="1 5" id="KW-0245">EGF-like domain</keyword>
<keyword evidence="8" id="KW-1185">Reference proteome</keyword>
<feature type="non-terminal residue" evidence="7">
    <location>
        <position position="82"/>
    </location>
</feature>
<dbReference type="SMART" id="SM00179">
    <property type="entry name" value="EGF_CA"/>
    <property type="match status" value="2"/>
</dbReference>
<dbReference type="SUPFAM" id="SSF57184">
    <property type="entry name" value="Growth factor receptor domain"/>
    <property type="match status" value="1"/>
</dbReference>
<comment type="caution">
    <text evidence="7">The sequence shown here is derived from an EMBL/GenBank/DDBJ whole genome shotgun (WGS) entry which is preliminary data.</text>
</comment>
<evidence type="ECO:0000259" key="6">
    <source>
        <dbReference type="PROSITE" id="PS50026"/>
    </source>
</evidence>
<dbReference type="InterPro" id="IPR051221">
    <property type="entry name" value="LDLR-related"/>
</dbReference>
<dbReference type="PANTHER" id="PTHR22722">
    <property type="entry name" value="LOW-DENSITY LIPOPROTEIN RECEPTOR-RELATED PROTEIN 2-RELATED"/>
    <property type="match status" value="1"/>
</dbReference>
<dbReference type="PROSITE" id="PS01186">
    <property type="entry name" value="EGF_2"/>
    <property type="match status" value="1"/>
</dbReference>
<dbReference type="PROSITE" id="PS01187">
    <property type="entry name" value="EGF_CA"/>
    <property type="match status" value="1"/>
</dbReference>
<evidence type="ECO:0000256" key="1">
    <source>
        <dbReference type="ARBA" id="ARBA00022536"/>
    </source>
</evidence>
<dbReference type="InterPro" id="IPR001881">
    <property type="entry name" value="EGF-like_Ca-bd_dom"/>
</dbReference>
<dbReference type="InterPro" id="IPR026823">
    <property type="entry name" value="cEGF"/>
</dbReference>
<accession>A0ABD0QFE4</accession>
<dbReference type="FunFam" id="2.10.25.10:FF:000240">
    <property type="entry name" value="Vitamin K-dependent protein S"/>
    <property type="match status" value="1"/>
</dbReference>
<keyword evidence="2" id="KW-0732">Signal</keyword>
<feature type="domain" description="EGF-like" evidence="6">
    <location>
        <begin position="41"/>
        <end position="80"/>
    </location>
</feature>
<protein>
    <recommendedName>
        <fullName evidence="6">EGF-like domain-containing protein</fullName>
    </recommendedName>
</protein>